<dbReference type="Proteomes" id="UP000181870">
    <property type="component" value="Unassembled WGS sequence"/>
</dbReference>
<organism evidence="1 2">
    <name type="scientific">Bacteroides ovatus</name>
    <dbReference type="NCBI Taxonomy" id="28116"/>
    <lineage>
        <taxon>Bacteria</taxon>
        <taxon>Pseudomonadati</taxon>
        <taxon>Bacteroidota</taxon>
        <taxon>Bacteroidia</taxon>
        <taxon>Bacteroidales</taxon>
        <taxon>Bacteroidaceae</taxon>
        <taxon>Bacteroides</taxon>
    </lineage>
</organism>
<dbReference type="Pfam" id="PF13149">
    <property type="entry name" value="Mfa_like_1"/>
    <property type="match status" value="1"/>
</dbReference>
<evidence type="ECO:0000313" key="2">
    <source>
        <dbReference type="Proteomes" id="UP000181870"/>
    </source>
</evidence>
<dbReference type="CDD" id="cd13120">
    <property type="entry name" value="BF2867_like_N"/>
    <property type="match status" value="1"/>
</dbReference>
<dbReference type="InterPro" id="IPR042278">
    <property type="entry name" value="Mfa-like_1_N"/>
</dbReference>
<dbReference type="Gene3D" id="2.60.40.2620">
    <property type="entry name" value="Fimbrillin-like"/>
    <property type="match status" value="1"/>
</dbReference>
<dbReference type="Gene3D" id="2.60.40.2630">
    <property type="match status" value="1"/>
</dbReference>
<accession>A0A1G8GQQ8</accession>
<dbReference type="AlphaFoldDB" id="A0A1G8GQQ8"/>
<proteinExistence type="predicted"/>
<name>A0A1G8GQQ8_BACOV</name>
<dbReference type="PROSITE" id="PS51257">
    <property type="entry name" value="PROKAR_LIPOPROTEIN"/>
    <property type="match status" value="1"/>
</dbReference>
<evidence type="ECO:0000313" key="1">
    <source>
        <dbReference type="EMBL" id="SDH96697.1"/>
    </source>
</evidence>
<reference evidence="1 2" key="1">
    <citation type="submission" date="2016-10" db="EMBL/GenBank/DDBJ databases">
        <authorList>
            <person name="de Groot N.N."/>
        </authorList>
    </citation>
    <scope>NUCLEOTIDE SEQUENCE [LARGE SCALE GENOMIC DNA]</scope>
    <source>
        <strain evidence="1 2">NLAE-zl-C57</strain>
    </source>
</reference>
<gene>
    <name evidence="1" type="ORF">SAMN05192582_101946</name>
</gene>
<protein>
    <submittedName>
        <fullName evidence="1">Fimbrillin-like</fullName>
    </submittedName>
</protein>
<sequence length="313" mass="33866">MNMKNICLWTASLLVMLAACNEEKEASMPVGPAEDYPAEIHGSIKDYAPLGPTRAEKETAAWSEGAAIGVTTAAGMSNISYVVTDDRNVKYVYNAGKGVFEVVSKEGEDHSIYFKGPYTMSMTAYAPYTGERGTLPGVVKATTSSEMQTTTAQSAIDFLYAEGGGSQRTPRVDFRFFHRMSQFVLAFKTEGGVEPGNISYKLKNITLDGEFDTTSGKITTGDMKGDISMQVAKADAQVSSLILFPQILTDASVLEVEMGGKSYAVAFEEETKMTSGSVYTFNVTIAPQQMTISPAVIEDWVLDDDNSHFVIAN</sequence>
<dbReference type="InterPro" id="IPR025049">
    <property type="entry name" value="Mfa-like_1"/>
</dbReference>
<dbReference type="CDD" id="cd13121">
    <property type="entry name" value="BF2867_like_C"/>
    <property type="match status" value="1"/>
</dbReference>
<dbReference type="EMBL" id="FNDO01000019">
    <property type="protein sequence ID" value="SDH96697.1"/>
    <property type="molecule type" value="Genomic_DNA"/>
</dbReference>